<feature type="domain" description="MADS-box" evidence="8">
    <location>
        <begin position="37"/>
        <end position="70"/>
    </location>
</feature>
<dbReference type="Gene3D" id="3.40.1810.10">
    <property type="entry name" value="Transcription factor, MADS-box"/>
    <property type="match status" value="1"/>
</dbReference>
<dbReference type="Proteomes" id="UP000195402">
    <property type="component" value="Unassembled WGS sequence"/>
</dbReference>
<evidence type="ECO:0000313" key="9">
    <source>
        <dbReference type="EMBL" id="OVA15318.1"/>
    </source>
</evidence>
<keyword evidence="6" id="KW-0175">Coiled coil</keyword>
<sequence>MGSCKMDKYDHARVEKLSNLEESRISKKHGEARIIYLFKKASELCTLCAAETDVIVFSPARKSYSFGHPSVDTIVDRYLSGGNYASQNVGGVHPNGRARVRDLNRQYTEALNKLEAEKKRGMELKKVRRDNRNQHWWKKPIEELGLQELELLKDAMDELKDNVADGANKLLIKDSHFMPTADPIGTSSSSQHGYPSEPNPNHLLASVVPNCNAPYPKYKGHYHQSTTRLKSGRVSPVNWTFRHLIDTVHIKFYVVEANLNKDMH</sequence>
<dbReference type="GO" id="GO:0000978">
    <property type="term" value="F:RNA polymerase II cis-regulatory region sequence-specific DNA binding"/>
    <property type="evidence" value="ECO:0007669"/>
    <property type="project" value="TreeGrafter"/>
</dbReference>
<keyword evidence="2" id="KW-0805">Transcription regulation</keyword>
<evidence type="ECO:0000256" key="6">
    <source>
        <dbReference type="SAM" id="Coils"/>
    </source>
</evidence>
<dbReference type="STRING" id="56857.A0A200QXX7"/>
<evidence type="ECO:0000313" key="10">
    <source>
        <dbReference type="Proteomes" id="UP000195402"/>
    </source>
</evidence>
<dbReference type="Pfam" id="PF00319">
    <property type="entry name" value="SRF-TF"/>
    <property type="match status" value="1"/>
</dbReference>
<evidence type="ECO:0000259" key="8">
    <source>
        <dbReference type="PROSITE" id="PS50066"/>
    </source>
</evidence>
<keyword evidence="10" id="KW-1185">Reference proteome</keyword>
<comment type="caution">
    <text evidence="9">The sequence shown here is derived from an EMBL/GenBank/DDBJ whole genome shotgun (WGS) entry which is preliminary data.</text>
</comment>
<evidence type="ECO:0000256" key="7">
    <source>
        <dbReference type="SAM" id="MobiDB-lite"/>
    </source>
</evidence>
<dbReference type="EMBL" id="MVGT01000801">
    <property type="protein sequence ID" value="OVA15318.1"/>
    <property type="molecule type" value="Genomic_DNA"/>
</dbReference>
<dbReference type="InterPro" id="IPR002100">
    <property type="entry name" value="TF_MADSbox"/>
</dbReference>
<evidence type="ECO:0000256" key="1">
    <source>
        <dbReference type="ARBA" id="ARBA00004123"/>
    </source>
</evidence>
<accession>A0A200QXX7</accession>
<dbReference type="InParanoid" id="A0A200QXX7"/>
<evidence type="ECO:0000256" key="3">
    <source>
        <dbReference type="ARBA" id="ARBA00023125"/>
    </source>
</evidence>
<feature type="coiled-coil region" evidence="6">
    <location>
        <begin position="97"/>
        <end position="124"/>
    </location>
</feature>
<dbReference type="GO" id="GO:0046983">
    <property type="term" value="F:protein dimerization activity"/>
    <property type="evidence" value="ECO:0007669"/>
    <property type="project" value="InterPro"/>
</dbReference>
<evidence type="ECO:0000256" key="2">
    <source>
        <dbReference type="ARBA" id="ARBA00023015"/>
    </source>
</evidence>
<dbReference type="PANTHER" id="PTHR11945">
    <property type="entry name" value="MADS BOX PROTEIN"/>
    <property type="match status" value="1"/>
</dbReference>
<proteinExistence type="predicted"/>
<dbReference type="SUPFAM" id="SSF55455">
    <property type="entry name" value="SRF-like"/>
    <property type="match status" value="1"/>
</dbReference>
<gene>
    <name evidence="9" type="ORF">BVC80_8499g9</name>
</gene>
<dbReference type="Gene3D" id="6.10.140.920">
    <property type="match status" value="1"/>
</dbReference>
<dbReference type="PANTHER" id="PTHR11945:SF776">
    <property type="entry name" value="AGAMOUS-LIKE 50-RELATED"/>
    <property type="match status" value="1"/>
</dbReference>
<dbReference type="GO" id="GO:0000981">
    <property type="term" value="F:DNA-binding transcription factor activity, RNA polymerase II-specific"/>
    <property type="evidence" value="ECO:0007669"/>
    <property type="project" value="TreeGrafter"/>
</dbReference>
<evidence type="ECO:0000256" key="4">
    <source>
        <dbReference type="ARBA" id="ARBA00023163"/>
    </source>
</evidence>
<reference evidence="9 10" key="1">
    <citation type="journal article" date="2017" name="Mol. Plant">
        <title>The Genome of Medicinal Plant Macleaya cordata Provides New Insights into Benzylisoquinoline Alkaloids Metabolism.</title>
        <authorList>
            <person name="Liu X."/>
            <person name="Liu Y."/>
            <person name="Huang P."/>
            <person name="Ma Y."/>
            <person name="Qing Z."/>
            <person name="Tang Q."/>
            <person name="Cao H."/>
            <person name="Cheng P."/>
            <person name="Zheng Y."/>
            <person name="Yuan Z."/>
            <person name="Zhou Y."/>
            <person name="Liu J."/>
            <person name="Tang Z."/>
            <person name="Zhuo Y."/>
            <person name="Zhang Y."/>
            <person name="Yu L."/>
            <person name="Huang J."/>
            <person name="Yang P."/>
            <person name="Peng Q."/>
            <person name="Zhang J."/>
            <person name="Jiang W."/>
            <person name="Zhang Z."/>
            <person name="Lin K."/>
            <person name="Ro D.K."/>
            <person name="Chen X."/>
            <person name="Xiong X."/>
            <person name="Shang Y."/>
            <person name="Huang S."/>
            <person name="Zeng J."/>
        </authorList>
    </citation>
    <scope>NUCLEOTIDE SEQUENCE [LARGE SCALE GENOMIC DNA]</scope>
    <source>
        <strain evidence="10">cv. BLH2017</strain>
        <tissue evidence="9">Root</tissue>
    </source>
</reference>
<evidence type="ECO:0000256" key="5">
    <source>
        <dbReference type="ARBA" id="ARBA00023242"/>
    </source>
</evidence>
<dbReference type="AlphaFoldDB" id="A0A200QXX7"/>
<dbReference type="GO" id="GO:0005634">
    <property type="term" value="C:nucleus"/>
    <property type="evidence" value="ECO:0007669"/>
    <property type="project" value="UniProtKB-SubCell"/>
</dbReference>
<feature type="region of interest" description="Disordered" evidence="7">
    <location>
        <begin position="181"/>
        <end position="202"/>
    </location>
</feature>
<keyword evidence="4" id="KW-0804">Transcription</keyword>
<protein>
    <submittedName>
        <fullName evidence="9">Transcription factor</fullName>
    </submittedName>
</protein>
<dbReference type="PROSITE" id="PS50066">
    <property type="entry name" value="MADS_BOX_2"/>
    <property type="match status" value="1"/>
</dbReference>
<name>A0A200QXX7_MACCD</name>
<dbReference type="SMART" id="SM00432">
    <property type="entry name" value="MADS"/>
    <property type="match status" value="1"/>
</dbReference>
<dbReference type="InterPro" id="IPR036879">
    <property type="entry name" value="TF_MADSbox_sf"/>
</dbReference>
<keyword evidence="3" id="KW-0238">DNA-binding</keyword>
<organism evidence="9 10">
    <name type="scientific">Macleaya cordata</name>
    <name type="common">Five-seeded plume-poppy</name>
    <name type="synonym">Bocconia cordata</name>
    <dbReference type="NCBI Taxonomy" id="56857"/>
    <lineage>
        <taxon>Eukaryota</taxon>
        <taxon>Viridiplantae</taxon>
        <taxon>Streptophyta</taxon>
        <taxon>Embryophyta</taxon>
        <taxon>Tracheophyta</taxon>
        <taxon>Spermatophyta</taxon>
        <taxon>Magnoliopsida</taxon>
        <taxon>Ranunculales</taxon>
        <taxon>Papaveraceae</taxon>
        <taxon>Papaveroideae</taxon>
        <taxon>Macleaya</taxon>
    </lineage>
</organism>
<comment type="subcellular location">
    <subcellularLocation>
        <location evidence="1">Nucleus</location>
    </subcellularLocation>
</comment>
<keyword evidence="5" id="KW-0539">Nucleus</keyword>
<dbReference type="OMA" id="KEMGARM"/>